<evidence type="ECO:0000256" key="3">
    <source>
        <dbReference type="ARBA" id="ARBA00022989"/>
    </source>
</evidence>
<keyword evidence="10" id="KW-1185">Reference proteome</keyword>
<dbReference type="GO" id="GO:0006643">
    <property type="term" value="P:membrane lipid metabolic process"/>
    <property type="evidence" value="ECO:0007669"/>
    <property type="project" value="TreeGrafter"/>
</dbReference>
<dbReference type="GO" id="GO:0050479">
    <property type="term" value="F:glyceryl-ether monooxygenase activity"/>
    <property type="evidence" value="ECO:0007669"/>
    <property type="project" value="TreeGrafter"/>
</dbReference>
<dbReference type="PANTHER" id="PTHR21624:SF1">
    <property type="entry name" value="ALKYLGLYCEROL MONOOXYGENASE"/>
    <property type="match status" value="1"/>
</dbReference>
<evidence type="ECO:0000259" key="8">
    <source>
        <dbReference type="Pfam" id="PF04116"/>
    </source>
</evidence>
<evidence type="ECO:0000256" key="6">
    <source>
        <dbReference type="ARBA" id="ARBA00023136"/>
    </source>
</evidence>
<feature type="domain" description="Fatty acid hydroxylase" evidence="8">
    <location>
        <begin position="82"/>
        <end position="215"/>
    </location>
</feature>
<keyword evidence="2 7" id="KW-0812">Transmembrane</keyword>
<dbReference type="GO" id="GO:0005506">
    <property type="term" value="F:iron ion binding"/>
    <property type="evidence" value="ECO:0007669"/>
    <property type="project" value="InterPro"/>
</dbReference>
<feature type="transmembrane region" description="Helical" evidence="7">
    <location>
        <begin position="397"/>
        <end position="414"/>
    </location>
</feature>
<gene>
    <name evidence="9" type="ORF">CH357_01510</name>
</gene>
<dbReference type="InterPro" id="IPR006694">
    <property type="entry name" value="Fatty_acid_hydroxylase"/>
</dbReference>
<evidence type="ECO:0000256" key="7">
    <source>
        <dbReference type="SAM" id="Phobius"/>
    </source>
</evidence>
<dbReference type="GO" id="GO:0008610">
    <property type="term" value="P:lipid biosynthetic process"/>
    <property type="evidence" value="ECO:0007669"/>
    <property type="project" value="InterPro"/>
</dbReference>
<feature type="transmembrane region" description="Helical" evidence="7">
    <location>
        <begin position="359"/>
        <end position="377"/>
    </location>
</feature>
<dbReference type="EMBL" id="NPDN01000001">
    <property type="protein sequence ID" value="PJZ27256.1"/>
    <property type="molecule type" value="Genomic_DNA"/>
</dbReference>
<feature type="transmembrane region" description="Helical" evidence="7">
    <location>
        <begin position="300"/>
        <end position="319"/>
    </location>
</feature>
<dbReference type="Proteomes" id="UP000232196">
    <property type="component" value="Unassembled WGS sequence"/>
</dbReference>
<reference evidence="9 10" key="1">
    <citation type="submission" date="2017-07" db="EMBL/GenBank/DDBJ databases">
        <title>Leptospira spp. isolated from tropical soils.</title>
        <authorList>
            <person name="Thibeaux R."/>
            <person name="Iraola G."/>
            <person name="Ferres I."/>
            <person name="Bierque E."/>
            <person name="Girault D."/>
            <person name="Soupe-Gilbert M.-E."/>
            <person name="Picardeau M."/>
            <person name="Goarant C."/>
        </authorList>
    </citation>
    <scope>NUCLEOTIDE SEQUENCE [LARGE SCALE GENOMIC DNA]</scope>
    <source>
        <strain evidence="9 10">MCA1-C-A1</strain>
    </source>
</reference>
<dbReference type="RefSeq" id="WP_100705003.1">
    <property type="nucleotide sequence ID" value="NZ_NPDL01000004.1"/>
</dbReference>
<organism evidence="9 10">
    <name type="scientific">Leptospira hartskeerlii</name>
    <dbReference type="NCBI Taxonomy" id="2023177"/>
    <lineage>
        <taxon>Bacteria</taxon>
        <taxon>Pseudomonadati</taxon>
        <taxon>Spirochaetota</taxon>
        <taxon>Spirochaetia</taxon>
        <taxon>Leptospirales</taxon>
        <taxon>Leptospiraceae</taxon>
        <taxon>Leptospira</taxon>
    </lineage>
</organism>
<feature type="transmembrane region" description="Helical" evidence="7">
    <location>
        <begin position="45"/>
        <end position="67"/>
    </location>
</feature>
<feature type="transmembrane region" description="Helical" evidence="7">
    <location>
        <begin position="5"/>
        <end position="25"/>
    </location>
</feature>
<evidence type="ECO:0000313" key="9">
    <source>
        <dbReference type="EMBL" id="PJZ27256.1"/>
    </source>
</evidence>
<keyword evidence="5" id="KW-0443">Lipid metabolism</keyword>
<evidence type="ECO:0000256" key="4">
    <source>
        <dbReference type="ARBA" id="ARBA00023002"/>
    </source>
</evidence>
<name>A0A2M9XHV2_9LEPT</name>
<evidence type="ECO:0000256" key="2">
    <source>
        <dbReference type="ARBA" id="ARBA00022692"/>
    </source>
</evidence>
<keyword evidence="4" id="KW-0560">Oxidoreductase</keyword>
<dbReference type="GO" id="GO:0012505">
    <property type="term" value="C:endomembrane system"/>
    <property type="evidence" value="ECO:0007669"/>
    <property type="project" value="UniProtKB-SubCell"/>
</dbReference>
<feature type="transmembrane region" description="Helical" evidence="7">
    <location>
        <begin position="79"/>
        <end position="96"/>
    </location>
</feature>
<evidence type="ECO:0000256" key="5">
    <source>
        <dbReference type="ARBA" id="ARBA00023098"/>
    </source>
</evidence>
<comment type="subcellular location">
    <subcellularLocation>
        <location evidence="1">Endomembrane system</location>
        <topology evidence="1">Multi-pass membrane protein</topology>
    </subcellularLocation>
</comment>
<protein>
    <submittedName>
        <fullName evidence="9">Sterol desaturase</fullName>
    </submittedName>
</protein>
<feature type="transmembrane region" description="Helical" evidence="7">
    <location>
        <begin position="138"/>
        <end position="162"/>
    </location>
</feature>
<accession>A0A2M9XHV2</accession>
<dbReference type="GO" id="GO:0016020">
    <property type="term" value="C:membrane"/>
    <property type="evidence" value="ECO:0007669"/>
    <property type="project" value="GOC"/>
</dbReference>
<sequence>MEKNIIELITPVFFVLIVVELLYSVFGNKPFYRFKDSINNLSAGIFMQIFTVFITLGLMAVYSWVYAKFGILNISNDSWIGWVFCFVLADFFYYWYHRFGHEINIFWASHVPHHQSEDYNFTVALRQGVTQNTFSLPFYLPLALIGFPPIMFLLCIQINFAYQFWLHTRAIPKLGIFEWVFNTPSQHRVHHGRDPKYIDKNYAGTFAIWDRMFGSYKEEEEEPIFGIVKPMQTWSPVWTQFHYFEELFLLSWQTKSWKDKFLVWIKPPGWKPKDLGESVVPPEINRSTYQKFNTHIPYTLLAYSITQFFFGLGASMVYIEFKKELPLFEMCALGFYVLWTLWNIGAIFELKTSGIVSELIRLASIAALTYVYPFDFTHVEKLTAVLPVETLQYLPELMKQVALISFFVLGGFLVSQKRFFSIKGYTPKTV</sequence>
<evidence type="ECO:0000256" key="1">
    <source>
        <dbReference type="ARBA" id="ARBA00004127"/>
    </source>
</evidence>
<dbReference type="PANTHER" id="PTHR21624">
    <property type="entry name" value="STEROL DESATURASE-RELATED PROTEIN"/>
    <property type="match status" value="1"/>
</dbReference>
<keyword evidence="3 7" id="KW-1133">Transmembrane helix</keyword>
<proteinExistence type="predicted"/>
<dbReference type="OrthoDB" id="9770329at2"/>
<comment type="caution">
    <text evidence="9">The sequence shown here is derived from an EMBL/GenBank/DDBJ whole genome shotgun (WGS) entry which is preliminary data.</text>
</comment>
<keyword evidence="6 7" id="KW-0472">Membrane</keyword>
<dbReference type="InterPro" id="IPR051689">
    <property type="entry name" value="Sterol_desaturase/TMEM195"/>
</dbReference>
<dbReference type="Pfam" id="PF04116">
    <property type="entry name" value="FA_hydroxylase"/>
    <property type="match status" value="1"/>
</dbReference>
<feature type="transmembrane region" description="Helical" evidence="7">
    <location>
        <begin position="325"/>
        <end position="347"/>
    </location>
</feature>
<dbReference type="AlphaFoldDB" id="A0A2M9XHV2"/>
<evidence type="ECO:0000313" key="10">
    <source>
        <dbReference type="Proteomes" id="UP000232196"/>
    </source>
</evidence>